<dbReference type="Pfam" id="PF09811">
    <property type="entry name" value="Yae1_N"/>
    <property type="match status" value="1"/>
</dbReference>
<keyword evidence="8" id="KW-0963">Cytoplasm</keyword>
<evidence type="ECO:0000256" key="2">
    <source>
        <dbReference type="ARBA" id="ARBA00004123"/>
    </source>
</evidence>
<name>A0A1W5D666_9LECA</name>
<evidence type="ECO:0000256" key="1">
    <source>
        <dbReference type="ARBA" id="ARBA00003836"/>
    </source>
</evidence>
<evidence type="ECO:0000313" key="12">
    <source>
        <dbReference type="EMBL" id="SLM38399.1"/>
    </source>
</evidence>
<feature type="region of interest" description="Disordered" evidence="10">
    <location>
        <begin position="1"/>
        <end position="68"/>
    </location>
</feature>
<accession>A0A1W5D666</accession>
<comment type="subunit">
    <text evidence="5">May form a complex with LTO1.</text>
</comment>
<evidence type="ECO:0000256" key="5">
    <source>
        <dbReference type="ARBA" id="ARBA00011427"/>
    </source>
</evidence>
<reference evidence="13" key="1">
    <citation type="submission" date="2017-03" db="EMBL/GenBank/DDBJ databases">
        <authorList>
            <person name="Sharma R."/>
            <person name="Thines M."/>
        </authorList>
    </citation>
    <scope>NUCLEOTIDE SEQUENCE [LARGE SCALE GENOMIC DNA]</scope>
</reference>
<comment type="similarity">
    <text evidence="4">Belongs to the YAE1 family.</text>
</comment>
<evidence type="ECO:0000259" key="11">
    <source>
        <dbReference type="Pfam" id="PF09811"/>
    </source>
</evidence>
<evidence type="ECO:0000313" key="13">
    <source>
        <dbReference type="Proteomes" id="UP000192927"/>
    </source>
</evidence>
<evidence type="ECO:0000256" key="10">
    <source>
        <dbReference type="SAM" id="MobiDB-lite"/>
    </source>
</evidence>
<sequence length="217" mass="24036">MLRETTTDELDMSTLESVGGPDILIENNAPRSTDPLHDVFSDSPPASPSRAATATLQSQEPSDIPRLRTTHTTAGYRDGIAASKTQSLQPGFDEGYSLGAVLGLRVGYIIGVLEALYFAISAAEKQRMSTLLKQARVELSVEKMFARGVWGEDGVWAYEVAGKEEEVTFAEVADAHPLLRKWKSRVKEELGRFGVDEGRFRGEEWERGRLDSERMDE</sequence>
<dbReference type="PANTHER" id="PTHR18829">
    <property type="entry name" value="PROTEIN YAE1 HOMOLOG"/>
    <property type="match status" value="1"/>
</dbReference>
<evidence type="ECO:0000256" key="7">
    <source>
        <dbReference type="ARBA" id="ARBA00018400"/>
    </source>
</evidence>
<dbReference type="EMBL" id="FWEW01002474">
    <property type="protein sequence ID" value="SLM38399.1"/>
    <property type="molecule type" value="Genomic_DNA"/>
</dbReference>
<proteinExistence type="inferred from homology"/>
<organism evidence="12 13">
    <name type="scientific">Lasallia pustulata</name>
    <dbReference type="NCBI Taxonomy" id="136370"/>
    <lineage>
        <taxon>Eukaryota</taxon>
        <taxon>Fungi</taxon>
        <taxon>Dikarya</taxon>
        <taxon>Ascomycota</taxon>
        <taxon>Pezizomycotina</taxon>
        <taxon>Lecanoromycetes</taxon>
        <taxon>OSLEUM clade</taxon>
        <taxon>Umbilicariomycetidae</taxon>
        <taxon>Umbilicariales</taxon>
        <taxon>Umbilicariaceae</taxon>
        <taxon>Lasallia</taxon>
    </lineage>
</organism>
<feature type="domain" description="Essential protein Yae1 N-terminal" evidence="11">
    <location>
        <begin position="75"/>
        <end position="113"/>
    </location>
</feature>
<comment type="subcellular location">
    <subcellularLocation>
        <location evidence="3">Cytoplasm</location>
    </subcellularLocation>
    <subcellularLocation>
        <location evidence="2">Nucleus</location>
    </subcellularLocation>
</comment>
<protein>
    <recommendedName>
        <fullName evidence="7">Protein YAE1</fullName>
    </recommendedName>
    <alternativeName>
        <fullName evidence="6">Protein yae1</fullName>
    </alternativeName>
</protein>
<dbReference type="InterPro" id="IPR038881">
    <property type="entry name" value="Yae1-like"/>
</dbReference>
<evidence type="ECO:0000256" key="6">
    <source>
        <dbReference type="ARBA" id="ARBA00017286"/>
    </source>
</evidence>
<dbReference type="PANTHER" id="PTHR18829:SF0">
    <property type="entry name" value="PROTEIN YAE1 HOMOLOG"/>
    <property type="match status" value="1"/>
</dbReference>
<evidence type="ECO:0000256" key="8">
    <source>
        <dbReference type="ARBA" id="ARBA00022490"/>
    </source>
</evidence>
<dbReference type="GO" id="GO:0005737">
    <property type="term" value="C:cytoplasm"/>
    <property type="evidence" value="ECO:0007669"/>
    <property type="project" value="UniProtKB-SubCell"/>
</dbReference>
<keyword evidence="13" id="KW-1185">Reference proteome</keyword>
<dbReference type="Proteomes" id="UP000192927">
    <property type="component" value="Unassembled WGS sequence"/>
</dbReference>
<dbReference type="InterPro" id="IPR019191">
    <property type="entry name" value="Essential_protein_Yae1_N"/>
</dbReference>
<dbReference type="GO" id="GO:0005634">
    <property type="term" value="C:nucleus"/>
    <property type="evidence" value="ECO:0007669"/>
    <property type="project" value="UniProtKB-SubCell"/>
</dbReference>
<evidence type="ECO:0000256" key="3">
    <source>
        <dbReference type="ARBA" id="ARBA00004496"/>
    </source>
</evidence>
<evidence type="ECO:0000256" key="9">
    <source>
        <dbReference type="ARBA" id="ARBA00023242"/>
    </source>
</evidence>
<comment type="function">
    <text evidence="1">The complex LTO1:YAE1 may function as a target specific adapter that probably recruits apo-RPLI1 to the cytosolic iron-sulfur protein assembly (CIA) complex machinery. May be required for biogenesis of the large ribosomal subunit and initiation of translation.</text>
</comment>
<evidence type="ECO:0000256" key="4">
    <source>
        <dbReference type="ARBA" id="ARBA00007096"/>
    </source>
</evidence>
<dbReference type="AlphaFoldDB" id="A0A1W5D666"/>
<keyword evidence="9" id="KW-0539">Nucleus</keyword>